<dbReference type="EC" id="3.4.22.-" evidence="2"/>
<sequence length="271" mass="30388">MKKALLIGISNYNGKYSNLPGCLNDMNEWASLLKSHYGFTTEGTRLLADNRATKMNILDRLEWLFSGDGLDEIVLFFAGHGARLRRRDYETGDLDDNMDETLVCFPEVKEDIQEHLLFDDELLGIIQSKNLPDSVNVTFIFDSCHSGGMARTVVISDETDIARSIVLPSDIAARTIPDLPIKRMGSLNQEDGINHVIVSAALDIESAWDAKMDDGLRHGAFSYYATRFLEQNTSMSYASLIDNVTEKVTERFPQHPRLLGNNGRFSSAFLK</sequence>
<gene>
    <name evidence="2" type="ORF">QX249_05440</name>
</gene>
<evidence type="ECO:0000259" key="1">
    <source>
        <dbReference type="Pfam" id="PF00656"/>
    </source>
</evidence>
<evidence type="ECO:0000313" key="2">
    <source>
        <dbReference type="EMBL" id="MDS1820089.1"/>
    </source>
</evidence>
<dbReference type="InterPro" id="IPR050452">
    <property type="entry name" value="Metacaspase"/>
</dbReference>
<feature type="domain" description="Peptidase C14 caspase" evidence="1">
    <location>
        <begin position="2"/>
        <end position="257"/>
    </location>
</feature>
<dbReference type="GO" id="GO:0004197">
    <property type="term" value="F:cysteine-type endopeptidase activity"/>
    <property type="evidence" value="ECO:0007669"/>
    <property type="project" value="InterPro"/>
</dbReference>
<dbReference type="InterPro" id="IPR011600">
    <property type="entry name" value="Pept_C14_caspase"/>
</dbReference>
<dbReference type="RefSeq" id="WP_140103311.1">
    <property type="nucleotide sequence ID" value="NZ_CP034286.1"/>
</dbReference>
<dbReference type="EMBL" id="JAUHGG010000002">
    <property type="protein sequence ID" value="MDS1820089.1"/>
    <property type="molecule type" value="Genomic_DNA"/>
</dbReference>
<reference evidence="2" key="1">
    <citation type="submission" date="2023-06" db="EMBL/GenBank/DDBJ databases">
        <title>Genomic Diversity of Vibrio spp. and Metagenomic Analysis of Pathogens in Florida Gulf Coastal Waters Following Hurricane Ian.</title>
        <authorList>
            <person name="Brumfield K.D."/>
        </authorList>
    </citation>
    <scope>NUCLEOTIDE SEQUENCE</scope>
    <source>
        <strain evidence="2">WBS2B-138</strain>
    </source>
</reference>
<name>A0AAW8PVL3_VIBPH</name>
<dbReference type="Pfam" id="PF00656">
    <property type="entry name" value="Peptidase_C14"/>
    <property type="match status" value="1"/>
</dbReference>
<dbReference type="Proteomes" id="UP001253193">
    <property type="component" value="Unassembled WGS sequence"/>
</dbReference>
<proteinExistence type="predicted"/>
<dbReference type="Gene3D" id="3.40.50.1460">
    <property type="match status" value="1"/>
</dbReference>
<organism evidence="2 3">
    <name type="scientific">Vibrio parahaemolyticus</name>
    <dbReference type="NCBI Taxonomy" id="670"/>
    <lineage>
        <taxon>Bacteria</taxon>
        <taxon>Pseudomonadati</taxon>
        <taxon>Pseudomonadota</taxon>
        <taxon>Gammaproteobacteria</taxon>
        <taxon>Vibrionales</taxon>
        <taxon>Vibrionaceae</taxon>
        <taxon>Vibrio</taxon>
    </lineage>
</organism>
<dbReference type="AlphaFoldDB" id="A0AAW8PVL3"/>
<keyword evidence="2" id="KW-0378">Hydrolase</keyword>
<dbReference type="InterPro" id="IPR029030">
    <property type="entry name" value="Caspase-like_dom_sf"/>
</dbReference>
<dbReference type="PANTHER" id="PTHR48104">
    <property type="entry name" value="METACASPASE-4"/>
    <property type="match status" value="1"/>
</dbReference>
<dbReference type="GO" id="GO:0006508">
    <property type="term" value="P:proteolysis"/>
    <property type="evidence" value="ECO:0007669"/>
    <property type="project" value="InterPro"/>
</dbReference>
<protein>
    <submittedName>
        <fullName evidence="2">Caspase family protein</fullName>
        <ecNumber evidence="2">3.4.22.-</ecNumber>
    </submittedName>
</protein>
<evidence type="ECO:0000313" key="3">
    <source>
        <dbReference type="Proteomes" id="UP001253193"/>
    </source>
</evidence>
<comment type="caution">
    <text evidence="2">The sequence shown here is derived from an EMBL/GenBank/DDBJ whole genome shotgun (WGS) entry which is preliminary data.</text>
</comment>
<accession>A0AAW8PVL3</accession>
<dbReference type="PANTHER" id="PTHR48104:SF30">
    <property type="entry name" value="METACASPASE-1"/>
    <property type="match status" value="1"/>
</dbReference>
<dbReference type="SUPFAM" id="SSF52129">
    <property type="entry name" value="Caspase-like"/>
    <property type="match status" value="1"/>
</dbReference>
<dbReference type="GO" id="GO:0005737">
    <property type="term" value="C:cytoplasm"/>
    <property type="evidence" value="ECO:0007669"/>
    <property type="project" value="TreeGrafter"/>
</dbReference>